<dbReference type="Proteomes" id="UP001596011">
    <property type="component" value="Unassembled WGS sequence"/>
</dbReference>
<comment type="caution">
    <text evidence="2">The sequence shown here is derived from an EMBL/GenBank/DDBJ whole genome shotgun (WGS) entry which is preliminary data.</text>
</comment>
<evidence type="ECO:0000256" key="1">
    <source>
        <dbReference type="SAM" id="Phobius"/>
    </source>
</evidence>
<accession>A0ABV9HHH1</accession>
<keyword evidence="1" id="KW-1133">Transmembrane helix</keyword>
<dbReference type="EMBL" id="JBHSFI010000004">
    <property type="protein sequence ID" value="MFC4629076.1"/>
    <property type="molecule type" value="Genomic_DNA"/>
</dbReference>
<evidence type="ECO:0000313" key="2">
    <source>
        <dbReference type="EMBL" id="MFC4629076.1"/>
    </source>
</evidence>
<keyword evidence="1" id="KW-0472">Membrane</keyword>
<name>A0ABV9HHH1_9MICO</name>
<gene>
    <name evidence="2" type="ORF">ACFO6V_12590</name>
</gene>
<organism evidence="2 3">
    <name type="scientific">Promicromonospora alba</name>
    <dbReference type="NCBI Taxonomy" id="1616110"/>
    <lineage>
        <taxon>Bacteria</taxon>
        <taxon>Bacillati</taxon>
        <taxon>Actinomycetota</taxon>
        <taxon>Actinomycetes</taxon>
        <taxon>Micrococcales</taxon>
        <taxon>Promicromonosporaceae</taxon>
        <taxon>Promicromonospora</taxon>
    </lineage>
</organism>
<protein>
    <submittedName>
        <fullName evidence="2">DUF624 domain-containing protein</fullName>
    </submittedName>
</protein>
<reference evidence="3" key="1">
    <citation type="journal article" date="2019" name="Int. J. Syst. Evol. Microbiol.">
        <title>The Global Catalogue of Microorganisms (GCM) 10K type strain sequencing project: providing services to taxonomists for standard genome sequencing and annotation.</title>
        <authorList>
            <consortium name="The Broad Institute Genomics Platform"/>
            <consortium name="The Broad Institute Genome Sequencing Center for Infectious Disease"/>
            <person name="Wu L."/>
            <person name="Ma J."/>
        </authorList>
    </citation>
    <scope>NUCLEOTIDE SEQUENCE [LARGE SCALE GENOMIC DNA]</scope>
    <source>
        <strain evidence="3">CCUG 42722</strain>
    </source>
</reference>
<feature type="transmembrane region" description="Helical" evidence="1">
    <location>
        <begin position="120"/>
        <end position="145"/>
    </location>
</feature>
<keyword evidence="1" id="KW-0812">Transmembrane</keyword>
<feature type="transmembrane region" description="Helical" evidence="1">
    <location>
        <begin position="184"/>
        <end position="206"/>
    </location>
</feature>
<evidence type="ECO:0000313" key="3">
    <source>
        <dbReference type="Proteomes" id="UP001596011"/>
    </source>
</evidence>
<feature type="transmembrane region" description="Helical" evidence="1">
    <location>
        <begin position="157"/>
        <end position="178"/>
    </location>
</feature>
<sequence length="228" mass="24282">MSELRPDKPARDTSAVDEIGWTGGVMRVLRRVTRLVEVNVLVLLGALAGGVVLGLWPAVRAAGVLLLDGDPAESPWRPFWREWLAGWRRANVLGAPLTIGGAALLLDLAVLGQLDGPGRAALQLGLILVGAWGAVVLAYWPRVVLRYDRSALDTWRFLLLSPALGPGTAVGAVVVLGVCGLVAYVVPLLGLLAGIAVPLWLTGLMVDERLNRMDEISRPDDVRRPSAG</sequence>
<feature type="transmembrane region" description="Helical" evidence="1">
    <location>
        <begin position="38"/>
        <end position="59"/>
    </location>
</feature>
<dbReference type="Pfam" id="PF04854">
    <property type="entry name" value="DUF624"/>
    <property type="match status" value="1"/>
</dbReference>
<proteinExistence type="predicted"/>
<dbReference type="InterPro" id="IPR006938">
    <property type="entry name" value="DUF624"/>
</dbReference>
<dbReference type="RefSeq" id="WP_377135813.1">
    <property type="nucleotide sequence ID" value="NZ_JBHSFI010000004.1"/>
</dbReference>
<keyword evidence="3" id="KW-1185">Reference proteome</keyword>